<evidence type="ECO:0000256" key="1">
    <source>
        <dbReference type="SAM" id="MobiDB-lite"/>
    </source>
</evidence>
<evidence type="ECO:0000313" key="3">
    <source>
        <dbReference type="Proteomes" id="UP001497444"/>
    </source>
</evidence>
<gene>
    <name evidence="2" type="ORF">CSSPJE1EN1_LOCUS28639</name>
</gene>
<organism evidence="2 3">
    <name type="scientific">Sphagnum jensenii</name>
    <dbReference type="NCBI Taxonomy" id="128206"/>
    <lineage>
        <taxon>Eukaryota</taxon>
        <taxon>Viridiplantae</taxon>
        <taxon>Streptophyta</taxon>
        <taxon>Embryophyta</taxon>
        <taxon>Bryophyta</taxon>
        <taxon>Sphagnophytina</taxon>
        <taxon>Sphagnopsida</taxon>
        <taxon>Sphagnales</taxon>
        <taxon>Sphagnaceae</taxon>
        <taxon>Sphagnum</taxon>
    </lineage>
</organism>
<comment type="caution">
    <text evidence="2">The sequence shown here is derived from an EMBL/GenBank/DDBJ whole genome shotgun (WGS) entry which is preliminary data.</text>
</comment>
<feature type="region of interest" description="Disordered" evidence="1">
    <location>
        <begin position="1"/>
        <end position="42"/>
    </location>
</feature>
<reference evidence="2" key="1">
    <citation type="submission" date="2024-02" db="EMBL/GenBank/DDBJ databases">
        <authorList>
            <consortium name="ELIXIR-Norway"/>
            <consortium name="Elixir Norway"/>
        </authorList>
    </citation>
    <scope>NUCLEOTIDE SEQUENCE</scope>
</reference>
<keyword evidence="3" id="KW-1185">Reference proteome</keyword>
<dbReference type="Proteomes" id="UP001497444">
    <property type="component" value="Unassembled WGS sequence"/>
</dbReference>
<name>A0ABP0VH29_9BRYO</name>
<sequence>MEGALDGSVVGITEGSTEGSADGAGSTEVSADGANSRCWSRSNGRKHVAQMVELNTSKSSHRIPAHTGVETSWATELHIVANSDVIE</sequence>
<proteinExistence type="predicted"/>
<dbReference type="EMBL" id="CAXAQS010000802">
    <property type="protein sequence ID" value="CAK9253261.1"/>
    <property type="molecule type" value="Genomic_DNA"/>
</dbReference>
<protein>
    <submittedName>
        <fullName evidence="2">Uncharacterized protein</fullName>
    </submittedName>
</protein>
<accession>A0ABP0VH29</accession>
<evidence type="ECO:0000313" key="2">
    <source>
        <dbReference type="EMBL" id="CAK9253261.1"/>
    </source>
</evidence>